<keyword evidence="5 7" id="KW-0449">Lipoprotein</keyword>
<evidence type="ECO:0000313" key="7">
    <source>
        <dbReference type="EMBL" id="RAV31362.1"/>
    </source>
</evidence>
<evidence type="ECO:0000313" key="8">
    <source>
        <dbReference type="Proteomes" id="UP000251577"/>
    </source>
</evidence>
<protein>
    <submittedName>
        <fullName evidence="7">LppP/LprE family lipoprotein</fullName>
    </submittedName>
</protein>
<sequence length="183" mass="19117">MTSSAPSSSASAPDSAAPISSAPSSPAPAPPIAPPTSAPSPSPAPSPAPACSGLSGPEAAQKWLAEVPDPKGWQFDTQYADTNGYDQCAPLSWVILPISHGTSSSPYHIMLFHHGQYIGTATKQPYGYAPTVSRTSPESIAVTYHWPQPGETNVNKTGETHAQFTWDEGAQHVVMDGDVPPER</sequence>
<evidence type="ECO:0000256" key="4">
    <source>
        <dbReference type="ARBA" id="ARBA00023139"/>
    </source>
</evidence>
<dbReference type="EMBL" id="QHCV01000107">
    <property type="protein sequence ID" value="RAV31362.1"/>
    <property type="molecule type" value="Genomic_DNA"/>
</dbReference>
<evidence type="ECO:0000256" key="5">
    <source>
        <dbReference type="ARBA" id="ARBA00023288"/>
    </source>
</evidence>
<keyword evidence="1" id="KW-1003">Cell membrane</keyword>
<keyword evidence="3" id="KW-0472">Membrane</keyword>
<dbReference type="Proteomes" id="UP000251577">
    <property type="component" value="Unassembled WGS sequence"/>
</dbReference>
<feature type="compositionally biased region" description="Low complexity" evidence="6">
    <location>
        <begin position="1"/>
        <end position="24"/>
    </location>
</feature>
<evidence type="ECO:0000256" key="1">
    <source>
        <dbReference type="ARBA" id="ARBA00022475"/>
    </source>
</evidence>
<feature type="compositionally biased region" description="Pro residues" evidence="6">
    <location>
        <begin position="25"/>
        <end position="48"/>
    </location>
</feature>
<evidence type="ECO:0000256" key="2">
    <source>
        <dbReference type="ARBA" id="ARBA00022729"/>
    </source>
</evidence>
<keyword evidence="8" id="KW-1185">Reference proteome</keyword>
<dbReference type="AlphaFoldDB" id="A0A364V407"/>
<keyword evidence="2" id="KW-0732">Signal</keyword>
<accession>A0A364V407</accession>
<dbReference type="Pfam" id="PF14041">
    <property type="entry name" value="Lipoprotein_21"/>
    <property type="match status" value="1"/>
</dbReference>
<evidence type="ECO:0000256" key="6">
    <source>
        <dbReference type="SAM" id="MobiDB-lite"/>
    </source>
</evidence>
<comment type="caution">
    <text evidence="7">The sequence shown here is derived from an EMBL/GenBank/DDBJ whole genome shotgun (WGS) entry which is preliminary data.</text>
</comment>
<dbReference type="InterPro" id="IPR025971">
    <property type="entry name" value="LppP/LprE"/>
</dbReference>
<evidence type="ECO:0000256" key="3">
    <source>
        <dbReference type="ARBA" id="ARBA00023136"/>
    </source>
</evidence>
<reference evidence="7 8" key="1">
    <citation type="journal article" date="2018" name="Syst. Appl. Microbiol.">
        <title>Corynebacterium heidelbergense sp. nov., isolated from the preen glands of Egyptian geese (Alopochen aegyptiacus).</title>
        <authorList>
            <person name="Braun M.S."/>
            <person name="Wang E."/>
            <person name="Zimmermann S."/>
            <person name="Wink M."/>
        </authorList>
    </citation>
    <scope>NUCLEOTIDE SEQUENCE [LARGE SCALE GENOMIC DNA]</scope>
    <source>
        <strain evidence="7 8">647</strain>
    </source>
</reference>
<feature type="region of interest" description="Disordered" evidence="6">
    <location>
        <begin position="1"/>
        <end position="57"/>
    </location>
</feature>
<proteinExistence type="predicted"/>
<gene>
    <name evidence="7" type="ORF">DLJ54_08750</name>
</gene>
<keyword evidence="4" id="KW-0564">Palmitate</keyword>
<name>A0A364V407_9CORY</name>
<organism evidence="7 8">
    <name type="scientific">Corynebacterium heidelbergense</name>
    <dbReference type="NCBI Taxonomy" id="2055947"/>
    <lineage>
        <taxon>Bacteria</taxon>
        <taxon>Bacillati</taxon>
        <taxon>Actinomycetota</taxon>
        <taxon>Actinomycetes</taxon>
        <taxon>Mycobacteriales</taxon>
        <taxon>Corynebacteriaceae</taxon>
        <taxon>Corynebacterium</taxon>
    </lineage>
</organism>